<comment type="caution">
    <text evidence="1">The sequence shown here is derived from an EMBL/GenBank/DDBJ whole genome shotgun (WGS) entry which is preliminary data.</text>
</comment>
<dbReference type="EMBL" id="RWGY01000031">
    <property type="protein sequence ID" value="TVU14692.1"/>
    <property type="molecule type" value="Genomic_DNA"/>
</dbReference>
<feature type="non-terminal residue" evidence="1">
    <location>
        <position position="1"/>
    </location>
</feature>
<protein>
    <submittedName>
        <fullName evidence="1">Uncharacterized protein</fullName>
    </submittedName>
</protein>
<gene>
    <name evidence="1" type="ORF">EJB05_38176</name>
</gene>
<dbReference type="Gramene" id="TVU14692">
    <property type="protein sequence ID" value="TVU14692"/>
    <property type="gene ID" value="EJB05_38176"/>
</dbReference>
<proteinExistence type="predicted"/>
<evidence type="ECO:0000313" key="2">
    <source>
        <dbReference type="Proteomes" id="UP000324897"/>
    </source>
</evidence>
<sequence length="138" mass="15933">SVTLLEANHCPGAALIHFRLSDIASLSLILSRSPSQEKVIDFFVRTAQRYLQKQPKTLTVVGAYNMGSPFTLMHQEDELVRLVQKCLHAMKVHFMFCPLDLSTWRLLTKDFYLCWIFTLQAELSLKQRERSSTYKPTP</sequence>
<dbReference type="AlphaFoldDB" id="A0A5J9TTJ6"/>
<dbReference type="OrthoDB" id="262529at2759"/>
<accession>A0A5J9TTJ6</accession>
<name>A0A5J9TTJ6_9POAL</name>
<organism evidence="1 2">
    <name type="scientific">Eragrostis curvula</name>
    <name type="common">weeping love grass</name>
    <dbReference type="NCBI Taxonomy" id="38414"/>
    <lineage>
        <taxon>Eukaryota</taxon>
        <taxon>Viridiplantae</taxon>
        <taxon>Streptophyta</taxon>
        <taxon>Embryophyta</taxon>
        <taxon>Tracheophyta</taxon>
        <taxon>Spermatophyta</taxon>
        <taxon>Magnoliopsida</taxon>
        <taxon>Liliopsida</taxon>
        <taxon>Poales</taxon>
        <taxon>Poaceae</taxon>
        <taxon>PACMAD clade</taxon>
        <taxon>Chloridoideae</taxon>
        <taxon>Eragrostideae</taxon>
        <taxon>Eragrostidinae</taxon>
        <taxon>Eragrostis</taxon>
    </lineage>
</organism>
<keyword evidence="2" id="KW-1185">Reference proteome</keyword>
<reference evidence="1 2" key="1">
    <citation type="journal article" date="2019" name="Sci. Rep.">
        <title>A high-quality genome of Eragrostis curvula grass provides insights into Poaceae evolution and supports new strategies to enhance forage quality.</title>
        <authorList>
            <person name="Carballo J."/>
            <person name="Santos B.A.C.M."/>
            <person name="Zappacosta D."/>
            <person name="Garbus I."/>
            <person name="Selva J.P."/>
            <person name="Gallo C.A."/>
            <person name="Diaz A."/>
            <person name="Albertini E."/>
            <person name="Caccamo M."/>
            <person name="Echenique V."/>
        </authorList>
    </citation>
    <scope>NUCLEOTIDE SEQUENCE [LARGE SCALE GENOMIC DNA]</scope>
    <source>
        <strain evidence="2">cv. Victoria</strain>
        <tissue evidence="1">Leaf</tissue>
    </source>
</reference>
<feature type="non-terminal residue" evidence="1">
    <location>
        <position position="138"/>
    </location>
</feature>
<evidence type="ECO:0000313" key="1">
    <source>
        <dbReference type="EMBL" id="TVU14692.1"/>
    </source>
</evidence>
<dbReference type="Proteomes" id="UP000324897">
    <property type="component" value="Unassembled WGS sequence"/>
</dbReference>